<proteinExistence type="predicted"/>
<dbReference type="Proteomes" id="UP000812277">
    <property type="component" value="Unassembled WGS sequence"/>
</dbReference>
<dbReference type="CDD" id="cd16913">
    <property type="entry name" value="YkuD_like"/>
    <property type="match status" value="1"/>
</dbReference>
<keyword evidence="2" id="KW-0732">Signal</keyword>
<dbReference type="Pfam" id="PF03734">
    <property type="entry name" value="YkuD"/>
    <property type="match status" value="1"/>
</dbReference>
<dbReference type="EMBL" id="JAHZIJ010000001">
    <property type="protein sequence ID" value="MBW7473848.1"/>
    <property type="molecule type" value="Genomic_DNA"/>
</dbReference>
<evidence type="ECO:0000256" key="2">
    <source>
        <dbReference type="SAM" id="SignalP"/>
    </source>
</evidence>
<dbReference type="InterPro" id="IPR005490">
    <property type="entry name" value="LD_TPept_cat_dom"/>
</dbReference>
<comment type="caution">
    <text evidence="4">The sequence shown here is derived from an EMBL/GenBank/DDBJ whole genome shotgun (WGS) entry which is preliminary data.</text>
</comment>
<evidence type="ECO:0000259" key="3">
    <source>
        <dbReference type="PROSITE" id="PS52029"/>
    </source>
</evidence>
<name>A0ABS7D1W1_9BACL</name>
<dbReference type="PANTHER" id="PTHR38589:SF1">
    <property type="entry name" value="BLR0621 PROTEIN"/>
    <property type="match status" value="1"/>
</dbReference>
<dbReference type="PANTHER" id="PTHR38589">
    <property type="entry name" value="BLR0621 PROTEIN"/>
    <property type="match status" value="1"/>
</dbReference>
<reference evidence="4 5" key="1">
    <citation type="submission" date="2021-07" db="EMBL/GenBank/DDBJ databases">
        <title>Paenibacillus radiodurans sp. nov., isolated from the southeastern edge of Tengger Desert.</title>
        <authorList>
            <person name="Zhang G."/>
        </authorList>
    </citation>
    <scope>NUCLEOTIDE SEQUENCE [LARGE SCALE GENOMIC DNA]</scope>
    <source>
        <strain evidence="4 5">DT7-4</strain>
    </source>
</reference>
<evidence type="ECO:0000313" key="5">
    <source>
        <dbReference type="Proteomes" id="UP000812277"/>
    </source>
</evidence>
<keyword evidence="1" id="KW-0133">Cell shape</keyword>
<dbReference type="PROSITE" id="PS52029">
    <property type="entry name" value="LD_TPASE"/>
    <property type="match status" value="1"/>
</dbReference>
<feature type="active site" description="Proton donor/acceptor" evidence="1">
    <location>
        <position position="176"/>
    </location>
</feature>
<evidence type="ECO:0000256" key="1">
    <source>
        <dbReference type="PROSITE-ProRule" id="PRU01373"/>
    </source>
</evidence>
<organism evidence="4 5">
    <name type="scientific">Paenibacillus oenotherae</name>
    <dbReference type="NCBI Taxonomy" id="1435645"/>
    <lineage>
        <taxon>Bacteria</taxon>
        <taxon>Bacillati</taxon>
        <taxon>Bacillota</taxon>
        <taxon>Bacilli</taxon>
        <taxon>Bacillales</taxon>
        <taxon>Paenibacillaceae</taxon>
        <taxon>Paenibacillus</taxon>
    </lineage>
</organism>
<feature type="domain" description="L,D-TPase catalytic" evidence="3">
    <location>
        <begin position="38"/>
        <end position="213"/>
    </location>
</feature>
<keyword evidence="5" id="KW-1185">Reference proteome</keyword>
<keyword evidence="1" id="KW-0573">Peptidoglycan synthesis</keyword>
<feature type="signal peptide" evidence="2">
    <location>
        <begin position="1"/>
        <end position="17"/>
    </location>
</feature>
<accession>A0ABS7D1W1</accession>
<feature type="chain" id="PRO_5046937936" evidence="2">
    <location>
        <begin position="18"/>
        <end position="214"/>
    </location>
</feature>
<keyword evidence="1" id="KW-0961">Cell wall biogenesis/degradation</keyword>
<protein>
    <submittedName>
        <fullName evidence="4">L,D-transpeptidase family protein</fullName>
    </submittedName>
</protein>
<evidence type="ECO:0000313" key="4">
    <source>
        <dbReference type="EMBL" id="MBW7473848.1"/>
    </source>
</evidence>
<feature type="active site" description="Nucleophile" evidence="1">
    <location>
        <position position="188"/>
    </location>
</feature>
<sequence>MVALSILLLSGSVSADALPPHYFKKIDALNATQVVIVTAEHKQSFRGTLSLVEKIDGEWQTLLSDIPVVLGSKGIGKAREGDRKTPLGVYKLGKSFGTVQRPEGIKQFYVQSTKDDYWIDDPASPDYNRWVRYTGNPSKKWKSYEQLHIPLYKYAVIIRYNTDPIQKNKGSAIFMHIWKGPDKPTGGCVAMSEQNLLTLLRMLHPDKSPVIAIQ</sequence>
<comment type="pathway">
    <text evidence="1">Cell wall biogenesis; peptidoglycan biosynthesis.</text>
</comment>
<gene>
    <name evidence="4" type="ORF">K0T92_03705</name>
</gene>